<dbReference type="PANTHER" id="PTHR35333:SF4">
    <property type="entry name" value="SLR0121 PROTEIN"/>
    <property type="match status" value="1"/>
</dbReference>
<dbReference type="EMBL" id="JBHTBW010000052">
    <property type="protein sequence ID" value="MFC7442500.1"/>
    <property type="molecule type" value="Genomic_DNA"/>
</dbReference>
<keyword evidence="2" id="KW-0378">Hydrolase</keyword>
<name>A0ABW2RNI5_9BACL</name>
<dbReference type="Pfam" id="PF13354">
    <property type="entry name" value="Beta-lactamase2"/>
    <property type="match status" value="1"/>
</dbReference>
<evidence type="ECO:0000313" key="3">
    <source>
        <dbReference type="Proteomes" id="UP001596500"/>
    </source>
</evidence>
<dbReference type="InterPro" id="IPR012338">
    <property type="entry name" value="Beta-lactam/transpept-like"/>
</dbReference>
<evidence type="ECO:0000259" key="1">
    <source>
        <dbReference type="Pfam" id="PF13354"/>
    </source>
</evidence>
<feature type="domain" description="Beta-lactamase class A catalytic" evidence="1">
    <location>
        <begin position="22"/>
        <end position="242"/>
    </location>
</feature>
<proteinExistence type="predicted"/>
<dbReference type="Gene3D" id="3.40.710.10">
    <property type="entry name" value="DD-peptidase/beta-lactamase superfamily"/>
    <property type="match status" value="1"/>
</dbReference>
<organism evidence="2 3">
    <name type="scientific">Laceyella putida</name>
    <dbReference type="NCBI Taxonomy" id="110101"/>
    <lineage>
        <taxon>Bacteria</taxon>
        <taxon>Bacillati</taxon>
        <taxon>Bacillota</taxon>
        <taxon>Bacilli</taxon>
        <taxon>Bacillales</taxon>
        <taxon>Thermoactinomycetaceae</taxon>
        <taxon>Laceyella</taxon>
    </lineage>
</organism>
<protein>
    <submittedName>
        <fullName evidence="2">Serine hydrolase</fullName>
    </submittedName>
</protein>
<keyword evidence="3" id="KW-1185">Reference proteome</keyword>
<accession>A0ABW2RNI5</accession>
<dbReference type="PANTHER" id="PTHR35333">
    <property type="entry name" value="BETA-LACTAMASE"/>
    <property type="match status" value="1"/>
</dbReference>
<dbReference type="RefSeq" id="WP_379866406.1">
    <property type="nucleotide sequence ID" value="NZ_JBHTBW010000052.1"/>
</dbReference>
<comment type="caution">
    <text evidence="2">The sequence shown here is derived from an EMBL/GenBank/DDBJ whole genome shotgun (WGS) entry which is preliminary data.</text>
</comment>
<dbReference type="SUPFAM" id="SSF56601">
    <property type="entry name" value="beta-lactamase/transpeptidase-like"/>
    <property type="match status" value="1"/>
</dbReference>
<dbReference type="InterPro" id="IPR000871">
    <property type="entry name" value="Beta-lactam_class-A"/>
</dbReference>
<dbReference type="Proteomes" id="UP001596500">
    <property type="component" value="Unassembled WGS sequence"/>
</dbReference>
<sequence>MTFKRLAQHLEQWKREAVGSWGVWIEDLTSAETWTWNETELFYAASIIKVPIMVAVYKQAFAGRLALADEIILTAEDQVGGAGVLQHLSPGIRLSVQDLTTLMIIQSDNTATNILIDLLGTEIIRETLSELGMKQSSFYNKLMIVPAASEGLNMITAADIAQCYRKLARGKAVSHHASRQMVEILKKQQLRDCFPAFLPNNQDDIVGSLPKWELAHKTGTVTRTLHDTGILYVGSHAILMVALSRDCDYHQAQPQISRLAQLVHQAYSDQ</sequence>
<gene>
    <name evidence="2" type="ORF">ACFQNG_15540</name>
</gene>
<reference evidence="3" key="1">
    <citation type="journal article" date="2019" name="Int. J. Syst. Evol. Microbiol.">
        <title>The Global Catalogue of Microorganisms (GCM) 10K type strain sequencing project: providing services to taxonomists for standard genome sequencing and annotation.</title>
        <authorList>
            <consortium name="The Broad Institute Genomics Platform"/>
            <consortium name="The Broad Institute Genome Sequencing Center for Infectious Disease"/>
            <person name="Wu L."/>
            <person name="Ma J."/>
        </authorList>
    </citation>
    <scope>NUCLEOTIDE SEQUENCE [LARGE SCALE GENOMIC DNA]</scope>
    <source>
        <strain evidence="3">CGMCC 1.12942</strain>
    </source>
</reference>
<evidence type="ECO:0000313" key="2">
    <source>
        <dbReference type="EMBL" id="MFC7442500.1"/>
    </source>
</evidence>
<dbReference type="InterPro" id="IPR045155">
    <property type="entry name" value="Beta-lactam_cat"/>
</dbReference>
<dbReference type="GO" id="GO:0016787">
    <property type="term" value="F:hydrolase activity"/>
    <property type="evidence" value="ECO:0007669"/>
    <property type="project" value="UniProtKB-KW"/>
</dbReference>